<proteinExistence type="predicted"/>
<evidence type="ECO:0000259" key="9">
    <source>
        <dbReference type="Pfam" id="PF13231"/>
    </source>
</evidence>
<dbReference type="PANTHER" id="PTHR33908:SF11">
    <property type="entry name" value="MEMBRANE PROTEIN"/>
    <property type="match status" value="1"/>
</dbReference>
<keyword evidence="2" id="KW-1003">Cell membrane</keyword>
<sequence>MFSLKSETPAVRKTLFIVMAAVLLVNVIVVLWLGDHFLLGSYDKRNNDDVKYVHAAQMLNETKTLVYNSGDRPTNYIMPTIPVMLSGFTALFERDTAVMGFRLMQCLMQTLSVYLLFVIARAVFNSKVAITAAIISAFYIPDLFASGAILTESTFKLIFLLLLCSTIHAFRQKTVSAYVLVGIMLGLSCYIKPQSALFPICLFIMWLVQKYSWKDIVKFTAIVGVCSMLLLTPWWVRNYQAFDEFIPFTKSTGNPMLLGALIKRAMPPQGFFEQYPGEYKDGKLFVGSDSAELRTAKRVIAYGFQHHTLDYTYWFTVGKSIQLFEAPFYSRPVPGLPRPLINVEHWIYVLVGFAGIVVTAFQKRVRQSLPILLPFLYFWFIHLPFITFARYGYPLMSILIIFAAVAVVAIMDRRSKIRTGDRLLRER</sequence>
<gene>
    <name evidence="10" type="ORF">PAECIP111893_00182</name>
</gene>
<feature type="transmembrane region" description="Helical" evidence="8">
    <location>
        <begin position="368"/>
        <end position="385"/>
    </location>
</feature>
<dbReference type="InterPro" id="IPR050297">
    <property type="entry name" value="LipidA_mod_glycosyltrf_83"/>
</dbReference>
<evidence type="ECO:0000256" key="2">
    <source>
        <dbReference type="ARBA" id="ARBA00022475"/>
    </source>
</evidence>
<keyword evidence="7 8" id="KW-0472">Membrane</keyword>
<protein>
    <recommendedName>
        <fullName evidence="9">Glycosyltransferase RgtA/B/C/D-like domain-containing protein</fullName>
    </recommendedName>
</protein>
<organism evidence="10 11">
    <name type="scientific">Paenibacillus plantiphilus</name>
    <dbReference type="NCBI Taxonomy" id="2905650"/>
    <lineage>
        <taxon>Bacteria</taxon>
        <taxon>Bacillati</taxon>
        <taxon>Bacillota</taxon>
        <taxon>Bacilli</taxon>
        <taxon>Bacillales</taxon>
        <taxon>Paenibacillaceae</taxon>
        <taxon>Paenibacillus</taxon>
    </lineage>
</organism>
<dbReference type="RefSeq" id="WP_236338373.1">
    <property type="nucleotide sequence ID" value="NZ_CAKMMF010000001.1"/>
</dbReference>
<accession>A0ABN8FUH8</accession>
<feature type="transmembrane region" description="Helical" evidence="8">
    <location>
        <begin position="391"/>
        <end position="411"/>
    </location>
</feature>
<feature type="transmembrane region" description="Helical" evidence="8">
    <location>
        <begin position="216"/>
        <end position="236"/>
    </location>
</feature>
<comment type="subcellular location">
    <subcellularLocation>
        <location evidence="1">Cell membrane</location>
        <topology evidence="1">Multi-pass membrane protein</topology>
    </subcellularLocation>
</comment>
<evidence type="ECO:0000256" key="4">
    <source>
        <dbReference type="ARBA" id="ARBA00022679"/>
    </source>
</evidence>
<reference evidence="10" key="1">
    <citation type="submission" date="2022-01" db="EMBL/GenBank/DDBJ databases">
        <authorList>
            <person name="Criscuolo A."/>
        </authorList>
    </citation>
    <scope>NUCLEOTIDE SEQUENCE</scope>
    <source>
        <strain evidence="10">CIP111893</strain>
    </source>
</reference>
<comment type="caution">
    <text evidence="10">The sequence shown here is derived from an EMBL/GenBank/DDBJ whole genome shotgun (WGS) entry which is preliminary data.</text>
</comment>
<dbReference type="PANTHER" id="PTHR33908">
    <property type="entry name" value="MANNOSYLTRANSFERASE YKCB-RELATED"/>
    <property type="match status" value="1"/>
</dbReference>
<evidence type="ECO:0000313" key="10">
    <source>
        <dbReference type="EMBL" id="CAH1190114.1"/>
    </source>
</evidence>
<keyword evidence="5 8" id="KW-0812">Transmembrane</keyword>
<keyword evidence="4" id="KW-0808">Transferase</keyword>
<evidence type="ECO:0000256" key="8">
    <source>
        <dbReference type="SAM" id="Phobius"/>
    </source>
</evidence>
<dbReference type="EMBL" id="CAKMMF010000001">
    <property type="protein sequence ID" value="CAH1190114.1"/>
    <property type="molecule type" value="Genomic_DNA"/>
</dbReference>
<keyword evidence="3" id="KW-0328">Glycosyltransferase</keyword>
<feature type="transmembrane region" description="Helical" evidence="8">
    <location>
        <begin position="15"/>
        <end position="34"/>
    </location>
</feature>
<evidence type="ECO:0000256" key="1">
    <source>
        <dbReference type="ARBA" id="ARBA00004651"/>
    </source>
</evidence>
<dbReference type="Proteomes" id="UP000838686">
    <property type="component" value="Unassembled WGS sequence"/>
</dbReference>
<dbReference type="Pfam" id="PF13231">
    <property type="entry name" value="PMT_2"/>
    <property type="match status" value="1"/>
</dbReference>
<feature type="transmembrane region" description="Helical" evidence="8">
    <location>
        <begin position="106"/>
        <end position="124"/>
    </location>
</feature>
<name>A0ABN8FUH8_9BACL</name>
<keyword evidence="11" id="KW-1185">Reference proteome</keyword>
<evidence type="ECO:0000256" key="3">
    <source>
        <dbReference type="ARBA" id="ARBA00022676"/>
    </source>
</evidence>
<evidence type="ECO:0000256" key="6">
    <source>
        <dbReference type="ARBA" id="ARBA00022989"/>
    </source>
</evidence>
<feature type="domain" description="Glycosyltransferase RgtA/B/C/D-like" evidence="9">
    <location>
        <begin position="79"/>
        <end position="235"/>
    </location>
</feature>
<evidence type="ECO:0000313" key="11">
    <source>
        <dbReference type="Proteomes" id="UP000838686"/>
    </source>
</evidence>
<evidence type="ECO:0000256" key="7">
    <source>
        <dbReference type="ARBA" id="ARBA00023136"/>
    </source>
</evidence>
<dbReference type="InterPro" id="IPR038731">
    <property type="entry name" value="RgtA/B/C-like"/>
</dbReference>
<feature type="transmembrane region" description="Helical" evidence="8">
    <location>
        <begin position="177"/>
        <end position="204"/>
    </location>
</feature>
<evidence type="ECO:0000256" key="5">
    <source>
        <dbReference type="ARBA" id="ARBA00022692"/>
    </source>
</evidence>
<keyword evidence="6 8" id="KW-1133">Transmembrane helix</keyword>